<organism evidence="1 2">
    <name type="scientific">Hyalomma asiaticum</name>
    <name type="common">Tick</name>
    <dbReference type="NCBI Taxonomy" id="266040"/>
    <lineage>
        <taxon>Eukaryota</taxon>
        <taxon>Metazoa</taxon>
        <taxon>Ecdysozoa</taxon>
        <taxon>Arthropoda</taxon>
        <taxon>Chelicerata</taxon>
        <taxon>Arachnida</taxon>
        <taxon>Acari</taxon>
        <taxon>Parasitiformes</taxon>
        <taxon>Ixodida</taxon>
        <taxon>Ixodoidea</taxon>
        <taxon>Ixodidae</taxon>
        <taxon>Hyalomminae</taxon>
        <taxon>Hyalomma</taxon>
    </lineage>
</organism>
<reference evidence="1" key="1">
    <citation type="submission" date="2020-05" db="EMBL/GenBank/DDBJ databases">
        <title>Large-scale comparative analyses of tick genomes elucidate their genetic diversity and vector capacities.</title>
        <authorList>
            <person name="Jia N."/>
            <person name="Wang J."/>
            <person name="Shi W."/>
            <person name="Du L."/>
            <person name="Sun Y."/>
            <person name="Zhan W."/>
            <person name="Jiang J."/>
            <person name="Wang Q."/>
            <person name="Zhang B."/>
            <person name="Ji P."/>
            <person name="Sakyi L.B."/>
            <person name="Cui X."/>
            <person name="Yuan T."/>
            <person name="Jiang B."/>
            <person name="Yang W."/>
            <person name="Lam T.T.-Y."/>
            <person name="Chang Q."/>
            <person name="Ding S."/>
            <person name="Wang X."/>
            <person name="Zhu J."/>
            <person name="Ruan X."/>
            <person name="Zhao L."/>
            <person name="Wei J."/>
            <person name="Que T."/>
            <person name="Du C."/>
            <person name="Cheng J."/>
            <person name="Dai P."/>
            <person name="Han X."/>
            <person name="Huang E."/>
            <person name="Gao Y."/>
            <person name="Liu J."/>
            <person name="Shao H."/>
            <person name="Ye R."/>
            <person name="Li L."/>
            <person name="Wei W."/>
            <person name="Wang X."/>
            <person name="Wang C."/>
            <person name="Yang T."/>
            <person name="Huo Q."/>
            <person name="Li W."/>
            <person name="Guo W."/>
            <person name="Chen H."/>
            <person name="Zhou L."/>
            <person name="Ni X."/>
            <person name="Tian J."/>
            <person name="Zhou Y."/>
            <person name="Sheng Y."/>
            <person name="Liu T."/>
            <person name="Pan Y."/>
            <person name="Xia L."/>
            <person name="Li J."/>
            <person name="Zhao F."/>
            <person name="Cao W."/>
        </authorList>
    </citation>
    <scope>NUCLEOTIDE SEQUENCE</scope>
    <source>
        <strain evidence="1">Hyas-2018</strain>
    </source>
</reference>
<comment type="caution">
    <text evidence="1">The sequence shown here is derived from an EMBL/GenBank/DDBJ whole genome shotgun (WGS) entry which is preliminary data.</text>
</comment>
<name>A0ACB7RT34_HYAAI</name>
<evidence type="ECO:0000313" key="1">
    <source>
        <dbReference type="EMBL" id="KAH6924052.1"/>
    </source>
</evidence>
<accession>A0ACB7RT34</accession>
<sequence length="142" mass="16095">MTITETRTSRRSVNTRLINEARALLSDETATADQLNTLYGRLKVNNDELNKINEELESYIADEEFVLEYNTVVEYEDSATSVMSELLSRRDRVVSRYQRRSLGLHRQPVQRGSLEPSYAILPSTHLLVICIGGTTSGNNSTR</sequence>
<keyword evidence="2" id="KW-1185">Reference proteome</keyword>
<dbReference type="Proteomes" id="UP000821845">
    <property type="component" value="Chromosome 8"/>
</dbReference>
<evidence type="ECO:0000313" key="2">
    <source>
        <dbReference type="Proteomes" id="UP000821845"/>
    </source>
</evidence>
<protein>
    <submittedName>
        <fullName evidence="1">Uncharacterized protein</fullName>
    </submittedName>
</protein>
<gene>
    <name evidence="1" type="ORF">HPB50_010845</name>
</gene>
<proteinExistence type="predicted"/>
<dbReference type="EMBL" id="CM023488">
    <property type="protein sequence ID" value="KAH6924052.1"/>
    <property type="molecule type" value="Genomic_DNA"/>
</dbReference>